<gene>
    <name evidence="2" type="ORF">ATANTOWER_015507</name>
</gene>
<name>A0ABU7A7K8_9TELE</name>
<feature type="non-terminal residue" evidence="2">
    <location>
        <position position="1"/>
    </location>
</feature>
<reference evidence="2 3" key="1">
    <citation type="submission" date="2021-07" db="EMBL/GenBank/DDBJ databases">
        <authorList>
            <person name="Palmer J.M."/>
        </authorList>
    </citation>
    <scope>NUCLEOTIDE SEQUENCE [LARGE SCALE GENOMIC DNA]</scope>
    <source>
        <strain evidence="2 3">AT_MEX2019</strain>
        <tissue evidence="2">Muscle</tissue>
    </source>
</reference>
<protein>
    <submittedName>
        <fullName evidence="2">Uncharacterized protein</fullName>
    </submittedName>
</protein>
<dbReference type="Proteomes" id="UP001345963">
    <property type="component" value="Unassembled WGS sequence"/>
</dbReference>
<dbReference type="EMBL" id="JAHUTI010003210">
    <property type="protein sequence ID" value="MED6233713.1"/>
    <property type="molecule type" value="Genomic_DNA"/>
</dbReference>
<comment type="caution">
    <text evidence="2">The sequence shown here is derived from an EMBL/GenBank/DDBJ whole genome shotgun (WGS) entry which is preliminary data.</text>
</comment>
<keyword evidence="3" id="KW-1185">Reference proteome</keyword>
<sequence>KRHQRLTSCCGTAAYRWSGAPSEDQGERGPERDPRCHGRGLGSASSRTGSWGQLTQ</sequence>
<feature type="region of interest" description="Disordered" evidence="1">
    <location>
        <begin position="17"/>
        <end position="56"/>
    </location>
</feature>
<evidence type="ECO:0000256" key="1">
    <source>
        <dbReference type="SAM" id="MobiDB-lite"/>
    </source>
</evidence>
<evidence type="ECO:0000313" key="3">
    <source>
        <dbReference type="Proteomes" id="UP001345963"/>
    </source>
</evidence>
<evidence type="ECO:0000313" key="2">
    <source>
        <dbReference type="EMBL" id="MED6233713.1"/>
    </source>
</evidence>
<feature type="compositionally biased region" description="Polar residues" evidence="1">
    <location>
        <begin position="43"/>
        <end position="56"/>
    </location>
</feature>
<organism evidence="2 3">
    <name type="scientific">Ataeniobius toweri</name>
    <dbReference type="NCBI Taxonomy" id="208326"/>
    <lineage>
        <taxon>Eukaryota</taxon>
        <taxon>Metazoa</taxon>
        <taxon>Chordata</taxon>
        <taxon>Craniata</taxon>
        <taxon>Vertebrata</taxon>
        <taxon>Euteleostomi</taxon>
        <taxon>Actinopterygii</taxon>
        <taxon>Neopterygii</taxon>
        <taxon>Teleostei</taxon>
        <taxon>Neoteleostei</taxon>
        <taxon>Acanthomorphata</taxon>
        <taxon>Ovalentaria</taxon>
        <taxon>Atherinomorphae</taxon>
        <taxon>Cyprinodontiformes</taxon>
        <taxon>Goodeidae</taxon>
        <taxon>Ataeniobius</taxon>
    </lineage>
</organism>
<accession>A0ABU7A7K8</accession>
<feature type="compositionally biased region" description="Basic and acidic residues" evidence="1">
    <location>
        <begin position="25"/>
        <end position="36"/>
    </location>
</feature>
<proteinExistence type="predicted"/>